<evidence type="ECO:0000313" key="2">
    <source>
        <dbReference type="EMBL" id="VAW97780.1"/>
    </source>
</evidence>
<accession>A0A3B1A887</accession>
<keyword evidence="1" id="KW-0472">Membrane</keyword>
<feature type="transmembrane region" description="Helical" evidence="1">
    <location>
        <begin position="20"/>
        <end position="38"/>
    </location>
</feature>
<name>A0A3B1A887_9ZZZZ</name>
<evidence type="ECO:0000256" key="1">
    <source>
        <dbReference type="SAM" id="Phobius"/>
    </source>
</evidence>
<keyword evidence="1" id="KW-0812">Transmembrane</keyword>
<sequence>MKFNQPTDHGIFITAISWEYALWIRAYALGWFLINDAVKIWTYRLLRREGVA</sequence>
<dbReference type="EMBL" id="UOFU01000130">
    <property type="protein sequence ID" value="VAW97780.1"/>
    <property type="molecule type" value="Genomic_DNA"/>
</dbReference>
<dbReference type="AlphaFoldDB" id="A0A3B1A887"/>
<keyword evidence="1" id="KW-1133">Transmembrane helix</keyword>
<protein>
    <submittedName>
        <fullName evidence="2">Uncharacterized protein</fullName>
    </submittedName>
</protein>
<proteinExistence type="predicted"/>
<gene>
    <name evidence="2" type="ORF">MNBD_GAMMA20-1250</name>
</gene>
<organism evidence="2">
    <name type="scientific">hydrothermal vent metagenome</name>
    <dbReference type="NCBI Taxonomy" id="652676"/>
    <lineage>
        <taxon>unclassified sequences</taxon>
        <taxon>metagenomes</taxon>
        <taxon>ecological metagenomes</taxon>
    </lineage>
</organism>
<reference evidence="2" key="1">
    <citation type="submission" date="2018-06" db="EMBL/GenBank/DDBJ databases">
        <authorList>
            <person name="Zhirakovskaya E."/>
        </authorList>
    </citation>
    <scope>NUCLEOTIDE SEQUENCE</scope>
</reference>